<gene>
    <name evidence="8" type="ORF">CBP51_16010</name>
</gene>
<evidence type="ECO:0000256" key="1">
    <source>
        <dbReference type="ARBA" id="ARBA00004651"/>
    </source>
</evidence>
<keyword evidence="4 7" id="KW-0812">Transmembrane</keyword>
<dbReference type="InterPro" id="IPR017039">
    <property type="entry name" value="Virul_fac_BrkB"/>
</dbReference>
<keyword evidence="3" id="KW-0997">Cell inner membrane</keyword>
<dbReference type="STRING" id="1209072.GCA_000766945_02299"/>
<feature type="transmembrane region" description="Helical" evidence="7">
    <location>
        <begin position="221"/>
        <end position="241"/>
    </location>
</feature>
<feature type="transmembrane region" description="Helical" evidence="7">
    <location>
        <begin position="107"/>
        <end position="126"/>
    </location>
</feature>
<feature type="transmembrane region" description="Helical" evidence="7">
    <location>
        <begin position="147"/>
        <end position="172"/>
    </location>
</feature>
<evidence type="ECO:0000256" key="6">
    <source>
        <dbReference type="ARBA" id="ARBA00023136"/>
    </source>
</evidence>
<protein>
    <recommendedName>
        <fullName evidence="7">UPF0761 membrane protein CBP51_16010</fullName>
    </recommendedName>
</protein>
<name>A0A266Q4A2_9GAMM</name>
<evidence type="ECO:0000256" key="7">
    <source>
        <dbReference type="HAMAP-Rule" id="MF_00672"/>
    </source>
</evidence>
<feature type="transmembrane region" description="Helical" evidence="7">
    <location>
        <begin position="12"/>
        <end position="30"/>
    </location>
</feature>
<comment type="similarity">
    <text evidence="7">Belongs to the UPF0761 family.</text>
</comment>
<dbReference type="AlphaFoldDB" id="A0A266Q4A2"/>
<accession>A0A266Q4A2</accession>
<evidence type="ECO:0000256" key="4">
    <source>
        <dbReference type="ARBA" id="ARBA00022692"/>
    </source>
</evidence>
<dbReference type="RefSeq" id="WP_094985704.1">
    <property type="nucleotide sequence ID" value="NZ_NHNI01000002.1"/>
</dbReference>
<dbReference type="GO" id="GO:0005886">
    <property type="term" value="C:plasma membrane"/>
    <property type="evidence" value="ECO:0007669"/>
    <property type="project" value="UniProtKB-SubCell"/>
</dbReference>
<dbReference type="EMBL" id="NHNI01000002">
    <property type="protein sequence ID" value="OZY84675.1"/>
    <property type="molecule type" value="Genomic_DNA"/>
</dbReference>
<comment type="subcellular location">
    <subcellularLocation>
        <location evidence="1 7">Cell membrane</location>
        <topology evidence="1 7">Multi-pass membrane protein</topology>
    </subcellularLocation>
</comment>
<organism evidence="8 9">
    <name type="scientific">Cellvibrio mixtus</name>
    <dbReference type="NCBI Taxonomy" id="39650"/>
    <lineage>
        <taxon>Bacteria</taxon>
        <taxon>Pseudomonadati</taxon>
        <taxon>Pseudomonadota</taxon>
        <taxon>Gammaproteobacteria</taxon>
        <taxon>Cellvibrionales</taxon>
        <taxon>Cellvibrionaceae</taxon>
        <taxon>Cellvibrio</taxon>
    </lineage>
</organism>
<comment type="caution">
    <text evidence="8">The sequence shown here is derived from an EMBL/GenBank/DDBJ whole genome shotgun (WGS) entry which is preliminary data.</text>
</comment>
<feature type="transmembrane region" description="Helical" evidence="7">
    <location>
        <begin position="247"/>
        <end position="280"/>
    </location>
</feature>
<reference evidence="9" key="1">
    <citation type="submission" date="2017-05" db="EMBL/GenBank/DDBJ databases">
        <authorList>
            <person name="Barney B.M."/>
        </authorList>
    </citation>
    <scope>NUCLEOTIDE SEQUENCE [LARGE SCALE GENOMIC DNA]</scope>
    <source>
        <strain evidence="9">PSBB022</strain>
    </source>
</reference>
<evidence type="ECO:0000256" key="2">
    <source>
        <dbReference type="ARBA" id="ARBA00022475"/>
    </source>
</evidence>
<keyword evidence="6 7" id="KW-0472">Membrane</keyword>
<proteinExistence type="inferred from homology"/>
<sequence length="425" mass="47198">MPLLLPLLHSLRSLIITAYHWLIGFFGLMVHQYRTKACQKSAASLTYVTLFATVPMLTVTFSMFSLIPAFQNLGDQLQSLLFQHFLPNSEQDLGKYLNSFSQQARQLTAFGFAFLLVSAYLMLKNIEQNFNAIWGVSKGRRGVANFLLYWAILSLGPLLLGVALAMSTYLASFRLLVGTYDSLGVVEWVLQFAPWVLTWAAFTLLFVAVPNCKVSVRHAMIGGFFTTLGFQGLKAAFGWIVSHSSFSLVYGAFAALPLFLLWVNLIWTVVLSGAIFVHTINAHQIGLRDRNYPDLVAALLVLWSCYHASAGGATVPERQLLQQGLAADQWQRIRDALVRHHVITANYQGDYLLSQNLHLLSLQQLADILALPRQLPAEQECLRQLPWGPTGLQLLAEAESQTSALFAIKIGALFDNVEPAQVPAE</sequence>
<dbReference type="PANTHER" id="PTHR30213">
    <property type="entry name" value="INNER MEMBRANE PROTEIN YHJD"/>
    <property type="match status" value="1"/>
</dbReference>
<keyword evidence="2 7" id="KW-1003">Cell membrane</keyword>
<evidence type="ECO:0000256" key="3">
    <source>
        <dbReference type="ARBA" id="ARBA00022519"/>
    </source>
</evidence>
<evidence type="ECO:0000313" key="9">
    <source>
        <dbReference type="Proteomes" id="UP000216101"/>
    </source>
</evidence>
<evidence type="ECO:0000256" key="5">
    <source>
        <dbReference type="ARBA" id="ARBA00022989"/>
    </source>
</evidence>
<keyword evidence="9" id="KW-1185">Reference proteome</keyword>
<dbReference type="PANTHER" id="PTHR30213:SF0">
    <property type="entry name" value="UPF0761 MEMBRANE PROTEIN YIHY"/>
    <property type="match status" value="1"/>
</dbReference>
<evidence type="ECO:0000313" key="8">
    <source>
        <dbReference type="EMBL" id="OZY84675.1"/>
    </source>
</evidence>
<dbReference type="Pfam" id="PF03631">
    <property type="entry name" value="Virul_fac_BrkB"/>
    <property type="match status" value="1"/>
</dbReference>
<feature type="transmembrane region" description="Helical" evidence="7">
    <location>
        <begin position="42"/>
        <end position="67"/>
    </location>
</feature>
<dbReference type="Proteomes" id="UP000216101">
    <property type="component" value="Unassembled WGS sequence"/>
</dbReference>
<dbReference type="HAMAP" id="MF_00672">
    <property type="entry name" value="UPF0761"/>
    <property type="match status" value="1"/>
</dbReference>
<keyword evidence="5 7" id="KW-1133">Transmembrane helix</keyword>
<dbReference type="NCBIfam" id="TIGR00765">
    <property type="entry name" value="yihY_not_rbn"/>
    <property type="match status" value="1"/>
</dbReference>
<dbReference type="InterPro" id="IPR023679">
    <property type="entry name" value="UPF0761_bac"/>
</dbReference>
<feature type="transmembrane region" description="Helical" evidence="7">
    <location>
        <begin position="192"/>
        <end position="209"/>
    </location>
</feature>